<name>A0A811R2L7_9POAL</name>
<feature type="region of interest" description="Disordered" evidence="1">
    <location>
        <begin position="1029"/>
        <end position="1048"/>
    </location>
</feature>
<keyword evidence="3" id="KW-1185">Reference proteome</keyword>
<reference evidence="2" key="1">
    <citation type="submission" date="2020-10" db="EMBL/GenBank/DDBJ databases">
        <authorList>
            <person name="Han B."/>
            <person name="Lu T."/>
            <person name="Zhao Q."/>
            <person name="Huang X."/>
            <person name="Zhao Y."/>
        </authorList>
    </citation>
    <scope>NUCLEOTIDE SEQUENCE</scope>
</reference>
<gene>
    <name evidence="2" type="ORF">NCGR_LOCUS47264</name>
</gene>
<comment type="caution">
    <text evidence="2">The sequence shown here is derived from an EMBL/GenBank/DDBJ whole genome shotgun (WGS) entry which is preliminary data.</text>
</comment>
<evidence type="ECO:0008006" key="4">
    <source>
        <dbReference type="Google" id="ProtNLM"/>
    </source>
</evidence>
<sequence>MVATVVAAAQGPKPVHAVQDRDSIDQLGPIQTKFWNCFDDQVISEDDEDLSTTEFIHRAKEVGFTVDDLLRADKALASGMDPCSADIKLTHTILSTMVNRKVSGGVPWQGPLPSPRISPPRTLGDCLAKASYQNSPRSSLAKLIAGAKIVNSLLPEGGKPASVLKNSKVFESMDKETATEFPPLFPESTTTPLVCGKGDISGGGSNTSKLESSKKFGNPDSQGTNPTFSPPPGAAPSSLTRTVGEVEQSHKAIPGYPDRIQIGPGKFFRATKGLCALFSHIGTRRRPRVPPPSRETIFRRSFAKVVRVGKPMASQGGGNGGGFDGRGGGRGGEGYNLGFNPGFNPGFGGRGRGFGGGRGGRGGYAPYGGYNDYGYGYHAPGRGRRPYGGRYAGRGHGWGFGGQRFHPETEPANHPVIAGQHAALAMGQAGQPAQQALIGGALPQQGGVAAYHGHQQPAFHAGPDAGHQGGGTVGASSAAHPPPLVEAGTVHGGGAPAASQQATAMVVDSAPMKAPEQPKEVVPSASEPKGNMLEIQESSEKGAQKNKGKPYCYRCCTKGHTIHECTVVLCCEICYGDHTTKLCPNSKKTNTSAIPCGYAVEGLGFYFIPVVENAKVNVQEKKAVVRVLEGSFTVDQLTVELEKLLPDKKHKWEIETKGTDAFIINCPSTDLLETVVNWGPMDAKAIEGRIRFEKGTDNEVYKREIEKVWVQFRGLPQEFKKFPIIWAVGTILGVPHAVDTIFTKNTGRARMKVAVLDPNLIPDFVDVVIGDYVYELQFAVEDDTLNGEPQLIDMDSTKEGDPKEENPKEGDPKEKNPKGGNSKEKMDVDGKIEDAEAPGNGNGDLPPMVGQHSGPNGAAQLEEIGESTITQSKHVKPSKKPRALLSQSGGDAWKATMLPPQIDSGNLNNKFNSGTASPVRSSKRNASTLDQDSTKKAAKLKAKKNLESALDKGSNDHDIFNSLKCLKDIEHNRLLENAKLREENFVLVEDASTVCSNEDIVDLEALNLICSEIAEGLGDGGCDPLILQTPVSQKMRGRHRQKKNHKKR</sequence>
<feature type="region of interest" description="Disordered" evidence="1">
    <location>
        <begin position="787"/>
        <end position="936"/>
    </location>
</feature>
<feature type="compositionally biased region" description="Basic residues" evidence="1">
    <location>
        <begin position="1035"/>
        <end position="1048"/>
    </location>
</feature>
<evidence type="ECO:0000313" key="2">
    <source>
        <dbReference type="EMBL" id="CAD6263959.1"/>
    </source>
</evidence>
<organism evidence="2 3">
    <name type="scientific">Miscanthus lutarioriparius</name>
    <dbReference type="NCBI Taxonomy" id="422564"/>
    <lineage>
        <taxon>Eukaryota</taxon>
        <taxon>Viridiplantae</taxon>
        <taxon>Streptophyta</taxon>
        <taxon>Embryophyta</taxon>
        <taxon>Tracheophyta</taxon>
        <taxon>Spermatophyta</taxon>
        <taxon>Magnoliopsida</taxon>
        <taxon>Liliopsida</taxon>
        <taxon>Poales</taxon>
        <taxon>Poaceae</taxon>
        <taxon>PACMAD clade</taxon>
        <taxon>Panicoideae</taxon>
        <taxon>Andropogonodae</taxon>
        <taxon>Andropogoneae</taxon>
        <taxon>Saccharinae</taxon>
        <taxon>Miscanthus</taxon>
    </lineage>
</organism>
<evidence type="ECO:0000256" key="1">
    <source>
        <dbReference type="SAM" id="MobiDB-lite"/>
    </source>
</evidence>
<dbReference type="AlphaFoldDB" id="A0A811R2L7"/>
<feature type="compositionally biased region" description="Gly residues" evidence="1">
    <location>
        <begin position="315"/>
        <end position="334"/>
    </location>
</feature>
<accession>A0A811R2L7</accession>
<feature type="region of interest" description="Disordered" evidence="1">
    <location>
        <begin position="311"/>
        <end position="334"/>
    </location>
</feature>
<dbReference type="PANTHER" id="PTHR33170">
    <property type="entry name" value="DUF4283 DOMAIN-CONTAINING PROTEIN-RELATED"/>
    <property type="match status" value="1"/>
</dbReference>
<feature type="compositionally biased region" description="Polar residues" evidence="1">
    <location>
        <begin position="903"/>
        <end position="931"/>
    </location>
</feature>
<dbReference type="Proteomes" id="UP000604825">
    <property type="component" value="Unassembled WGS sequence"/>
</dbReference>
<proteinExistence type="predicted"/>
<feature type="compositionally biased region" description="Basic residues" evidence="1">
    <location>
        <begin position="873"/>
        <end position="882"/>
    </location>
</feature>
<feature type="region of interest" description="Disordered" evidence="1">
    <location>
        <begin position="180"/>
        <end position="258"/>
    </location>
</feature>
<feature type="region of interest" description="Disordered" evidence="1">
    <location>
        <begin position="456"/>
        <end position="500"/>
    </location>
</feature>
<evidence type="ECO:0000313" key="3">
    <source>
        <dbReference type="Proteomes" id="UP000604825"/>
    </source>
</evidence>
<protein>
    <recommendedName>
        <fullName evidence="4">DUF4283 domain-containing protein</fullName>
    </recommendedName>
</protein>
<dbReference type="OrthoDB" id="695829at2759"/>
<feature type="compositionally biased region" description="Basic and acidic residues" evidence="1">
    <location>
        <begin position="795"/>
        <end position="834"/>
    </location>
</feature>
<dbReference type="PANTHER" id="PTHR33170:SF41">
    <property type="entry name" value="CCHC-TYPE DOMAIN-CONTAINING PROTEIN"/>
    <property type="match status" value="1"/>
</dbReference>
<dbReference type="EMBL" id="CAJGYO010000012">
    <property type="protein sequence ID" value="CAD6263959.1"/>
    <property type="molecule type" value="Genomic_DNA"/>
</dbReference>